<reference evidence="6" key="4">
    <citation type="submission" date="2023-01" db="EMBL/GenBank/DDBJ databases">
        <title>Draft genome sequence of Gluconobacter albidus strain NBRC 3250.</title>
        <authorList>
            <person name="Sun Q."/>
            <person name="Mori K."/>
        </authorList>
    </citation>
    <scope>NUCLEOTIDE SEQUENCE</scope>
    <source>
        <strain evidence="6">NBRC 3250</strain>
    </source>
</reference>
<accession>A0A149T295</accession>
<comment type="similarity">
    <text evidence="1">Belongs to the LysR transcriptional regulatory family.</text>
</comment>
<dbReference type="GO" id="GO:0000976">
    <property type="term" value="F:transcription cis-regulatory region binding"/>
    <property type="evidence" value="ECO:0007669"/>
    <property type="project" value="TreeGrafter"/>
</dbReference>
<dbReference type="EMBL" id="BSNW01000017">
    <property type="protein sequence ID" value="GLQ69414.1"/>
    <property type="molecule type" value="Genomic_DNA"/>
</dbReference>
<protein>
    <submittedName>
        <fullName evidence="8">LysR family transcriptional regulator</fullName>
    </submittedName>
</protein>
<proteinExistence type="inferred from homology"/>
<dbReference type="Proteomes" id="UP000075682">
    <property type="component" value="Unassembled WGS sequence"/>
</dbReference>
<dbReference type="InterPro" id="IPR036388">
    <property type="entry name" value="WH-like_DNA-bd_sf"/>
</dbReference>
<evidence type="ECO:0000256" key="3">
    <source>
        <dbReference type="ARBA" id="ARBA00023125"/>
    </source>
</evidence>
<dbReference type="EMBL" id="LHZR01000100">
    <property type="protein sequence ID" value="KXV48873.1"/>
    <property type="molecule type" value="Genomic_DNA"/>
</dbReference>
<evidence type="ECO:0000313" key="9">
    <source>
        <dbReference type="Proteomes" id="UP000075636"/>
    </source>
</evidence>
<keyword evidence="2" id="KW-0805">Transcription regulation</keyword>
<comment type="caution">
    <text evidence="8">The sequence shown here is derived from an EMBL/GenBank/DDBJ whole genome shotgun (WGS) entry which is preliminary data.</text>
</comment>
<evidence type="ECO:0000313" key="8">
    <source>
        <dbReference type="EMBL" id="KXV48873.1"/>
    </source>
</evidence>
<dbReference type="Proteomes" id="UP001156672">
    <property type="component" value="Unassembled WGS sequence"/>
</dbReference>
<evidence type="ECO:0000256" key="2">
    <source>
        <dbReference type="ARBA" id="ARBA00023015"/>
    </source>
</evidence>
<evidence type="ECO:0000256" key="1">
    <source>
        <dbReference type="ARBA" id="ARBA00009437"/>
    </source>
</evidence>
<keyword evidence="3" id="KW-0238">DNA-binding</keyword>
<keyword evidence="11" id="KW-1185">Reference proteome</keyword>
<dbReference type="Pfam" id="PF03466">
    <property type="entry name" value="LysR_substrate"/>
    <property type="match status" value="1"/>
</dbReference>
<dbReference type="Proteomes" id="UP000075636">
    <property type="component" value="Unassembled WGS sequence"/>
</dbReference>
<evidence type="ECO:0000313" key="6">
    <source>
        <dbReference type="EMBL" id="GLQ69414.1"/>
    </source>
</evidence>
<feature type="domain" description="HTH lysR-type" evidence="5">
    <location>
        <begin position="1"/>
        <end position="58"/>
    </location>
</feature>
<evidence type="ECO:0000313" key="10">
    <source>
        <dbReference type="Proteomes" id="UP000075682"/>
    </source>
</evidence>
<evidence type="ECO:0000313" key="11">
    <source>
        <dbReference type="Proteomes" id="UP001156672"/>
    </source>
</evidence>
<dbReference type="EMBL" id="LHZN01000121">
    <property type="protein sequence ID" value="KXV38484.1"/>
    <property type="molecule type" value="Genomic_DNA"/>
</dbReference>
<dbReference type="PROSITE" id="PS50931">
    <property type="entry name" value="HTH_LYSR"/>
    <property type="match status" value="1"/>
</dbReference>
<dbReference type="STRING" id="318683.A0U94_05470"/>
<dbReference type="Gene3D" id="3.40.190.10">
    <property type="entry name" value="Periplasmic binding protein-like II"/>
    <property type="match status" value="2"/>
</dbReference>
<evidence type="ECO:0000256" key="4">
    <source>
        <dbReference type="ARBA" id="ARBA00023163"/>
    </source>
</evidence>
<dbReference type="SUPFAM" id="SSF46785">
    <property type="entry name" value="Winged helix' DNA-binding domain"/>
    <property type="match status" value="1"/>
</dbReference>
<name>A0A149T295_9PROT</name>
<sequence length="293" mass="32731">MDTRFLESLLIVIEQGSIAAAARQQHLTPATVAQRLRTLEEEIGCSLVQRDGRNVRPTEHGLAILEQSRRIITSVRELCTIATSDTPVGKLRLGAISSAANGLLPPYLKRFFECFPEIELHIMPGSSSALYNAVLDGTLDAAFIVEPPFDIPASHVWETLRSEPLIVLVPGHVTQTDPHEILRTYPFIRYDRNQWGGRLADDYLRRTGIWPHERLELDALDAITTLVNQGTGVSLIPDWALPWPEGFHLKKVFLPDPAPCRKLGFFSQRNAPGRRLINRLLGVLQSPLERAAT</sequence>
<gene>
    <name evidence="7" type="ORF">AD941_05675</name>
    <name evidence="8" type="ORF">AD945_05885</name>
    <name evidence="6" type="ORF">GCM10007866_18650</name>
</gene>
<keyword evidence="4" id="KW-0804">Transcription</keyword>
<dbReference type="InterPro" id="IPR036390">
    <property type="entry name" value="WH_DNA-bd_sf"/>
</dbReference>
<dbReference type="SUPFAM" id="SSF53850">
    <property type="entry name" value="Periplasmic binding protein-like II"/>
    <property type="match status" value="1"/>
</dbReference>
<dbReference type="RefSeq" id="WP_062029021.1">
    <property type="nucleotide sequence ID" value="NZ_BEWL01000010.1"/>
</dbReference>
<dbReference type="PATRIC" id="fig|318683.5.peg.708"/>
<evidence type="ECO:0000313" key="7">
    <source>
        <dbReference type="EMBL" id="KXV38484.1"/>
    </source>
</evidence>
<dbReference type="OrthoDB" id="8479357at2"/>
<reference evidence="9 10" key="2">
    <citation type="submission" date="2015-06" db="EMBL/GenBank/DDBJ databases">
        <title>Improved classification and identification of acetic acid bacteria using matrix-assisted laser desorption/ionization time-of-flight mass spectrometry; Gluconobacter nephelii and Gluconobacter uchimurae are later heterotypic synonyms of Gluconobacter japonicus and Gluconobacter oxydans, respectively.</title>
        <authorList>
            <person name="Li L."/>
            <person name="Cleenwerck I."/>
            <person name="De Vuyst L."/>
            <person name="Vandamme P."/>
        </authorList>
    </citation>
    <scope>NUCLEOTIDE SEQUENCE [LARGE SCALE GENOMIC DNA]</scope>
    <source>
        <strain evidence="7 10">LMG 1356</strain>
        <strain evidence="8 9">LMG 1768</strain>
    </source>
</reference>
<dbReference type="GO" id="GO:0003700">
    <property type="term" value="F:DNA-binding transcription factor activity"/>
    <property type="evidence" value="ECO:0007669"/>
    <property type="project" value="InterPro"/>
</dbReference>
<dbReference type="PANTHER" id="PTHR30126">
    <property type="entry name" value="HTH-TYPE TRANSCRIPTIONAL REGULATOR"/>
    <property type="match status" value="1"/>
</dbReference>
<dbReference type="InterPro" id="IPR000847">
    <property type="entry name" value="LysR_HTH_N"/>
</dbReference>
<dbReference type="CDD" id="cd08427">
    <property type="entry name" value="PBP2_LTTR_like_2"/>
    <property type="match status" value="1"/>
</dbReference>
<dbReference type="PANTHER" id="PTHR30126:SF94">
    <property type="entry name" value="LYSR FAMILY TRANSCRIPTIONAL REGULATOR"/>
    <property type="match status" value="1"/>
</dbReference>
<dbReference type="Gene3D" id="1.10.10.10">
    <property type="entry name" value="Winged helix-like DNA-binding domain superfamily/Winged helix DNA-binding domain"/>
    <property type="match status" value="1"/>
</dbReference>
<dbReference type="InterPro" id="IPR005119">
    <property type="entry name" value="LysR_subst-bd"/>
</dbReference>
<dbReference type="Pfam" id="PF00126">
    <property type="entry name" value="HTH_1"/>
    <property type="match status" value="1"/>
</dbReference>
<evidence type="ECO:0000259" key="5">
    <source>
        <dbReference type="PROSITE" id="PS50931"/>
    </source>
</evidence>
<reference evidence="11" key="3">
    <citation type="journal article" date="2019" name="Int. J. Syst. Evol. Microbiol.">
        <title>The Global Catalogue of Microorganisms (GCM) 10K type strain sequencing project: providing services to taxonomists for standard genome sequencing and annotation.</title>
        <authorList>
            <consortium name="The Broad Institute Genomics Platform"/>
            <consortium name="The Broad Institute Genome Sequencing Center for Infectious Disease"/>
            <person name="Wu L."/>
            <person name="Ma J."/>
        </authorList>
    </citation>
    <scope>NUCLEOTIDE SEQUENCE [LARGE SCALE GENOMIC DNA]</scope>
    <source>
        <strain evidence="11">NBRC 3250</strain>
    </source>
</reference>
<organism evidence="8 9">
    <name type="scientific">Gluconobacter albidus</name>
    <dbReference type="NCBI Taxonomy" id="318683"/>
    <lineage>
        <taxon>Bacteria</taxon>
        <taxon>Pseudomonadati</taxon>
        <taxon>Pseudomonadota</taxon>
        <taxon>Alphaproteobacteria</taxon>
        <taxon>Acetobacterales</taxon>
        <taxon>Acetobacteraceae</taxon>
        <taxon>Gluconobacter</taxon>
    </lineage>
</organism>
<dbReference type="AlphaFoldDB" id="A0A149T295"/>
<reference evidence="6" key="1">
    <citation type="journal article" date="2014" name="Int. J. Syst. Evol. Microbiol.">
        <title>Complete genome of a new Firmicutes species belonging to the dominant human colonic microbiota ('Ruminococcus bicirculans') reveals two chromosomes and a selective capacity to utilize plant glucans.</title>
        <authorList>
            <consortium name="NISC Comparative Sequencing Program"/>
            <person name="Wegmann U."/>
            <person name="Louis P."/>
            <person name="Goesmann A."/>
            <person name="Henrissat B."/>
            <person name="Duncan S.H."/>
            <person name="Flint H.J."/>
        </authorList>
    </citation>
    <scope>NUCLEOTIDE SEQUENCE</scope>
    <source>
        <strain evidence="6">NBRC 3250</strain>
    </source>
</reference>